<dbReference type="PROSITE" id="PS50234">
    <property type="entry name" value="VWFA"/>
    <property type="match status" value="1"/>
</dbReference>
<comment type="caution">
    <text evidence="3">The sequence shown here is derived from an EMBL/GenBank/DDBJ whole genome shotgun (WGS) entry which is preliminary data.</text>
</comment>
<evidence type="ECO:0000313" key="4">
    <source>
        <dbReference type="Proteomes" id="UP000494206"/>
    </source>
</evidence>
<feature type="domain" description="VWFA" evidence="2">
    <location>
        <begin position="274"/>
        <end position="460"/>
    </location>
</feature>
<protein>
    <recommendedName>
        <fullName evidence="2">VWFA domain-containing protein</fullName>
    </recommendedName>
</protein>
<dbReference type="Pfam" id="PF00092">
    <property type="entry name" value="VWA"/>
    <property type="match status" value="1"/>
</dbReference>
<accession>A0A8S1E769</accession>
<keyword evidence="1" id="KW-0732">Signal</keyword>
<dbReference type="SMART" id="SM00327">
    <property type="entry name" value="VWA"/>
    <property type="match status" value="1"/>
</dbReference>
<name>A0A8S1E769_9PELO</name>
<dbReference type="PANTHER" id="PTHR22588">
    <property type="entry name" value="VWFA DOMAIN-CONTAINING PROTEIN"/>
    <property type="match status" value="1"/>
</dbReference>
<dbReference type="Gene3D" id="3.40.50.410">
    <property type="entry name" value="von Willebrand factor, type A domain"/>
    <property type="match status" value="1"/>
</dbReference>
<dbReference type="PANTHER" id="PTHR22588:SF12">
    <property type="entry name" value="VWFA DOMAIN-CONTAINING PROTEIN"/>
    <property type="match status" value="1"/>
</dbReference>
<reference evidence="3 4" key="1">
    <citation type="submission" date="2020-04" db="EMBL/GenBank/DDBJ databases">
        <authorList>
            <person name="Laetsch R D."/>
            <person name="Stevens L."/>
            <person name="Kumar S."/>
            <person name="Blaxter L. M."/>
        </authorList>
    </citation>
    <scope>NUCLEOTIDE SEQUENCE [LARGE SCALE GENOMIC DNA]</scope>
</reference>
<keyword evidence="4" id="KW-1185">Reference proteome</keyword>
<feature type="signal peptide" evidence="1">
    <location>
        <begin position="1"/>
        <end position="20"/>
    </location>
</feature>
<sequence length="463" mass="52038">MKSLLLLLLIILNSQFGTCCVDVLFVVDTKGNEISRHRAIEIAKQLPDELKIRRWVVVSRHDRYVPRVVRNNDELISVLATVAGDYDRFLDVAGSEIARRTKGYQQFVILLFSETPVNQTMVQMWRSISKAPALHVFRIGTTKKREILSEDEHTNFEKLIACGKSLPTSIFSDSSKFNENEIRRKPSINPFTTTRRPLTSTRDPLVRRLTFFNVSDTLISPPTTRSAMTITRKFPRMKVTRRPSTFRVSSTTTATLAPTTLGISFETSELLNKDILVKSRSVHFAATDRPMTTRSTLRPTTRIVTQTTKKTRKIPLGYSVRVGLIGFSSPGRSLILVPLDKYDDKDDLIEEMFKMRTSGGTTKTGQAIRFGIKAFDDLAHPARKNVKKVLVVLTDGYSQDNTKEASRAARSRGIQMVAVAVKDKLAQPDEQQLADIAGNAKNVLISPTGRLLREKILGSQCRI</sequence>
<dbReference type="EMBL" id="CADEPM010000001">
    <property type="protein sequence ID" value="CAB3396750.1"/>
    <property type="molecule type" value="Genomic_DNA"/>
</dbReference>
<feature type="chain" id="PRO_5035827598" description="VWFA domain-containing protein" evidence="1">
    <location>
        <begin position="21"/>
        <end position="463"/>
    </location>
</feature>
<dbReference type="InterPro" id="IPR002035">
    <property type="entry name" value="VWF_A"/>
</dbReference>
<dbReference type="SUPFAM" id="SSF53300">
    <property type="entry name" value="vWA-like"/>
    <property type="match status" value="1"/>
</dbReference>
<dbReference type="InterPro" id="IPR036465">
    <property type="entry name" value="vWFA_dom_sf"/>
</dbReference>
<dbReference type="OrthoDB" id="10256829at2759"/>
<proteinExistence type="predicted"/>
<dbReference type="InterPro" id="IPR052229">
    <property type="entry name" value="Collagen-VI/PIF"/>
</dbReference>
<organism evidence="3 4">
    <name type="scientific">Caenorhabditis bovis</name>
    <dbReference type="NCBI Taxonomy" id="2654633"/>
    <lineage>
        <taxon>Eukaryota</taxon>
        <taxon>Metazoa</taxon>
        <taxon>Ecdysozoa</taxon>
        <taxon>Nematoda</taxon>
        <taxon>Chromadorea</taxon>
        <taxon>Rhabditida</taxon>
        <taxon>Rhabditina</taxon>
        <taxon>Rhabditomorpha</taxon>
        <taxon>Rhabditoidea</taxon>
        <taxon>Rhabditidae</taxon>
        <taxon>Peloderinae</taxon>
        <taxon>Caenorhabditis</taxon>
    </lineage>
</organism>
<evidence type="ECO:0000256" key="1">
    <source>
        <dbReference type="SAM" id="SignalP"/>
    </source>
</evidence>
<evidence type="ECO:0000259" key="2">
    <source>
        <dbReference type="PROSITE" id="PS50234"/>
    </source>
</evidence>
<dbReference type="AlphaFoldDB" id="A0A8S1E769"/>
<dbReference type="Proteomes" id="UP000494206">
    <property type="component" value="Unassembled WGS sequence"/>
</dbReference>
<evidence type="ECO:0000313" key="3">
    <source>
        <dbReference type="EMBL" id="CAB3396750.1"/>
    </source>
</evidence>
<gene>
    <name evidence="3" type="ORF">CBOVIS_LOCUS263</name>
</gene>